<dbReference type="InterPro" id="IPR014942">
    <property type="entry name" value="AbiEii"/>
</dbReference>
<evidence type="ECO:0008006" key="3">
    <source>
        <dbReference type="Google" id="ProtNLM"/>
    </source>
</evidence>
<accession>A0A1F8CN01</accession>
<reference evidence="1 2" key="1">
    <citation type="journal article" date="2016" name="Nat. Commun.">
        <title>Thousands of microbial genomes shed light on interconnected biogeochemical processes in an aquifer system.</title>
        <authorList>
            <person name="Anantharaman K."/>
            <person name="Brown C.T."/>
            <person name="Hug L.A."/>
            <person name="Sharon I."/>
            <person name="Castelle C.J."/>
            <person name="Probst A.J."/>
            <person name="Thomas B.C."/>
            <person name="Singh A."/>
            <person name="Wilkins M.J."/>
            <person name="Karaoz U."/>
            <person name="Brodie E.L."/>
            <person name="Williams K.H."/>
            <person name="Hubbard S.S."/>
            <person name="Banfield J.F."/>
        </authorList>
    </citation>
    <scope>NUCLEOTIDE SEQUENCE [LARGE SCALE GENOMIC DNA]</scope>
</reference>
<dbReference type="AlphaFoldDB" id="A0A1F8CN01"/>
<dbReference type="EMBL" id="MGHU01000039">
    <property type="protein sequence ID" value="OGM76945.1"/>
    <property type="molecule type" value="Genomic_DNA"/>
</dbReference>
<dbReference type="Proteomes" id="UP000179241">
    <property type="component" value="Unassembled WGS sequence"/>
</dbReference>
<comment type="caution">
    <text evidence="1">The sequence shown here is derived from an EMBL/GenBank/DDBJ whole genome shotgun (WGS) entry which is preliminary data.</text>
</comment>
<evidence type="ECO:0000313" key="2">
    <source>
        <dbReference type="Proteomes" id="UP000179241"/>
    </source>
</evidence>
<organism evidence="1 2">
    <name type="scientific">Candidatus Woesebacteria bacterium RIFOXYA1_FULL_43_9</name>
    <dbReference type="NCBI Taxonomy" id="1802534"/>
    <lineage>
        <taxon>Bacteria</taxon>
        <taxon>Candidatus Woeseibacteriota</taxon>
    </lineage>
</organism>
<dbReference type="Pfam" id="PF08843">
    <property type="entry name" value="AbiEii"/>
    <property type="match status" value="1"/>
</dbReference>
<sequence>MILQDLQLVVSQNKNTTSGLYLRNLLKETLQIYTLNFIYGSNWGKSFLFKGGTCLRFCFDLPRLSEDLDFDIINYSDFNLEAFLTDLKQYFQSKWQVEDFSLKVAGNNRQIFLQFPLLQSLGLAEPNDTNILFLRLDLSPTDSGIYTEEISVKTTQNLNFIMKRYSLPDLFASKIATAITTFKGRDYFDLVWFMEKKVVPNFKRLQDLTGYDQKTVIKLLGEKVSQVKVNFLAEDLNPLFRDGKFVDDFCQNFQTLASQYLPHILSNRGKAGVKFGFSHETLISPQVI</sequence>
<name>A0A1F8CN01_9BACT</name>
<protein>
    <recommendedName>
        <fullName evidence="3">Nucleotidyl transferase AbiEii/AbiGii toxin family protein</fullName>
    </recommendedName>
</protein>
<dbReference type="Gene3D" id="3.10.450.620">
    <property type="entry name" value="JHP933, nucleotidyltransferase-like core domain"/>
    <property type="match status" value="1"/>
</dbReference>
<proteinExistence type="predicted"/>
<evidence type="ECO:0000313" key="1">
    <source>
        <dbReference type="EMBL" id="OGM76945.1"/>
    </source>
</evidence>
<gene>
    <name evidence="1" type="ORF">A2188_00120</name>
</gene>